<name>A0AAW1GS53_SAPOF</name>
<reference evidence="1" key="1">
    <citation type="submission" date="2024-03" db="EMBL/GenBank/DDBJ databases">
        <title>WGS assembly of Saponaria officinalis var. Norfolk2.</title>
        <authorList>
            <person name="Jenkins J."/>
            <person name="Shu S."/>
            <person name="Grimwood J."/>
            <person name="Barry K."/>
            <person name="Goodstein D."/>
            <person name="Schmutz J."/>
            <person name="Leebens-Mack J."/>
            <person name="Osbourn A."/>
        </authorList>
    </citation>
    <scope>NUCLEOTIDE SEQUENCE [LARGE SCALE GENOMIC DNA]</scope>
    <source>
        <strain evidence="1">JIC</strain>
    </source>
</reference>
<proteinExistence type="predicted"/>
<accession>A0AAW1GS53</accession>
<protein>
    <recommendedName>
        <fullName evidence="3">BRCT domain-containing protein</fullName>
    </recommendedName>
</protein>
<sequence length="132" mass="14654">MSRFAINMLVLFAGSEKGSTSIRQKQVAVKGKSHIDAAGRLITCISDEELIDCVIGVDKDDKEIIIDTEWMQVTGEGFNYLKPDSLIMDMISSVIAIISKDPGFQRFSEITSFKFQVLSVPRQTSMLMAIIC</sequence>
<comment type="caution">
    <text evidence="1">The sequence shown here is derived from an EMBL/GenBank/DDBJ whole genome shotgun (WGS) entry which is preliminary data.</text>
</comment>
<evidence type="ECO:0000313" key="1">
    <source>
        <dbReference type="EMBL" id="KAK9665858.1"/>
    </source>
</evidence>
<evidence type="ECO:0008006" key="3">
    <source>
        <dbReference type="Google" id="ProtNLM"/>
    </source>
</evidence>
<dbReference type="AlphaFoldDB" id="A0AAW1GS53"/>
<gene>
    <name evidence="1" type="ORF">RND81_14G141300</name>
</gene>
<evidence type="ECO:0000313" key="2">
    <source>
        <dbReference type="Proteomes" id="UP001443914"/>
    </source>
</evidence>
<keyword evidence="2" id="KW-1185">Reference proteome</keyword>
<dbReference type="EMBL" id="JBDFQZ010000014">
    <property type="protein sequence ID" value="KAK9665858.1"/>
    <property type="molecule type" value="Genomic_DNA"/>
</dbReference>
<organism evidence="1 2">
    <name type="scientific">Saponaria officinalis</name>
    <name type="common">Common soapwort</name>
    <name type="synonym">Lychnis saponaria</name>
    <dbReference type="NCBI Taxonomy" id="3572"/>
    <lineage>
        <taxon>Eukaryota</taxon>
        <taxon>Viridiplantae</taxon>
        <taxon>Streptophyta</taxon>
        <taxon>Embryophyta</taxon>
        <taxon>Tracheophyta</taxon>
        <taxon>Spermatophyta</taxon>
        <taxon>Magnoliopsida</taxon>
        <taxon>eudicotyledons</taxon>
        <taxon>Gunneridae</taxon>
        <taxon>Pentapetalae</taxon>
        <taxon>Caryophyllales</taxon>
        <taxon>Caryophyllaceae</taxon>
        <taxon>Caryophylleae</taxon>
        <taxon>Saponaria</taxon>
    </lineage>
</organism>
<dbReference type="Proteomes" id="UP001443914">
    <property type="component" value="Unassembled WGS sequence"/>
</dbReference>